<sequence>MVATFFDIFFIYFESRSSALFWGPHGQVGGYPDPMLQLGQVDWRPGRETTLQCRSSGSAGAAPRPGQRAAGVRNAIATAPIDSDFSGSSMPIVDRRRRDVASVPVLRIRFSSSTRTANKTAPIELGCS</sequence>
<evidence type="ECO:0000313" key="1">
    <source>
        <dbReference type="EMBL" id="MFC5402947.1"/>
    </source>
</evidence>
<accession>A0ABW0HS38</accession>
<dbReference type="RefSeq" id="WP_378131860.1">
    <property type="nucleotide sequence ID" value="NZ_JBHSMI010000016.1"/>
</dbReference>
<proteinExistence type="predicted"/>
<gene>
    <name evidence="1" type="ORF">ACFPOF_09345</name>
</gene>
<protein>
    <submittedName>
        <fullName evidence="1">Uncharacterized protein</fullName>
    </submittedName>
</protein>
<organism evidence="1 2">
    <name type="scientific">Cohnella soli</name>
    <dbReference type="NCBI Taxonomy" id="425005"/>
    <lineage>
        <taxon>Bacteria</taxon>
        <taxon>Bacillati</taxon>
        <taxon>Bacillota</taxon>
        <taxon>Bacilli</taxon>
        <taxon>Bacillales</taxon>
        <taxon>Paenibacillaceae</taxon>
        <taxon>Cohnella</taxon>
    </lineage>
</organism>
<keyword evidence="2" id="KW-1185">Reference proteome</keyword>
<dbReference type="EMBL" id="JBHSMI010000016">
    <property type="protein sequence ID" value="MFC5402947.1"/>
    <property type="molecule type" value="Genomic_DNA"/>
</dbReference>
<evidence type="ECO:0000313" key="2">
    <source>
        <dbReference type="Proteomes" id="UP001596113"/>
    </source>
</evidence>
<reference evidence="2" key="1">
    <citation type="journal article" date="2019" name="Int. J. Syst. Evol. Microbiol.">
        <title>The Global Catalogue of Microorganisms (GCM) 10K type strain sequencing project: providing services to taxonomists for standard genome sequencing and annotation.</title>
        <authorList>
            <consortium name="The Broad Institute Genomics Platform"/>
            <consortium name="The Broad Institute Genome Sequencing Center for Infectious Disease"/>
            <person name="Wu L."/>
            <person name="Ma J."/>
        </authorList>
    </citation>
    <scope>NUCLEOTIDE SEQUENCE [LARGE SCALE GENOMIC DNA]</scope>
    <source>
        <strain evidence="2">CGMCC 1.18575</strain>
    </source>
</reference>
<name>A0ABW0HS38_9BACL</name>
<comment type="caution">
    <text evidence="1">The sequence shown here is derived from an EMBL/GenBank/DDBJ whole genome shotgun (WGS) entry which is preliminary data.</text>
</comment>
<dbReference type="Proteomes" id="UP001596113">
    <property type="component" value="Unassembled WGS sequence"/>
</dbReference>